<organism evidence="3 4">
    <name type="scientific">Torulaspora delbrueckii</name>
    <name type="common">Yeast</name>
    <name type="synonym">Candida colliculosa</name>
    <dbReference type="NCBI Taxonomy" id="4950"/>
    <lineage>
        <taxon>Eukaryota</taxon>
        <taxon>Fungi</taxon>
        <taxon>Dikarya</taxon>
        <taxon>Ascomycota</taxon>
        <taxon>Saccharomycotina</taxon>
        <taxon>Saccharomycetes</taxon>
        <taxon>Saccharomycetales</taxon>
        <taxon>Saccharomycetaceae</taxon>
        <taxon>Torulaspora</taxon>
    </lineage>
</organism>
<dbReference type="AlphaFoldDB" id="G8ZWX4"/>
<keyword evidence="2" id="KW-1133">Transmembrane helix</keyword>
<dbReference type="eggNOG" id="ENOG502QSPS">
    <property type="taxonomic scope" value="Eukaryota"/>
</dbReference>
<keyword evidence="4" id="KW-1185">Reference proteome</keyword>
<feature type="compositionally biased region" description="Polar residues" evidence="1">
    <location>
        <begin position="468"/>
        <end position="479"/>
    </location>
</feature>
<gene>
    <name evidence="3" type="primary">TDEL0F03070</name>
    <name evidence="3" type="ORF">TDEL_0F03070</name>
</gene>
<keyword evidence="2" id="KW-0472">Membrane</keyword>
<dbReference type="OrthoDB" id="4158994at2759"/>
<evidence type="ECO:0000256" key="2">
    <source>
        <dbReference type="SAM" id="Phobius"/>
    </source>
</evidence>
<proteinExistence type="predicted"/>
<dbReference type="FunCoup" id="G8ZWX4">
    <property type="interactions" value="73"/>
</dbReference>
<feature type="region of interest" description="Disordered" evidence="1">
    <location>
        <begin position="468"/>
        <end position="494"/>
    </location>
</feature>
<sequence length="877" mass="99306">MKRQSHHRSDNNQPIAFARKHRFKDTLALFIVFLSFNHFASLCLLISFVIATRCRNFLANSFITLFLSKKPSPPMTEVSHVDHESSTEYLMNPTDRKSTASYTRKNRLNLSIPLLLGEMIFATILKFYGEDYFMNPIENLALSILASSMINDPSDCLSYATSCSVLYAATLHIYRKSGVIRHLHEVLSQLGSIYSLSIPLLKSATPLDGEKLAQNLLSTGKLLPWIDRYGRHLLYYISFHIVVYQFGQSTLNPHHYDDKVKISKKAYLPKNEANRGAGQRISSGSTSKPSFEATISQNPPASLADRGINGTQDATTNSSPGLYSAANLTANYHKKNVERQTPTPYFTEVVSQFESFEPSLTFTSENNFQAGTTNVTLPSPTTSRGTESDEAAKTYTNQFYEIKVDFKKNRETRNLNLDVTVTSNLENFIRHLFKRKNQHLIPPLWSIVVTLKTTNFEKKYLNGTREVSLTPTNSGTGSDNEVADNCITPTNSNNSFNDEVTESVFNKLQSSGTMAVIAQTASDDYAQLHLVSTKDNIFNKNDNDFKVCIVEIASNSITFQIENLHEGELIVLVNGVIWSEVSCALILEHEGEELVVVGGLVPACSYDIQFINRLNQLEDYLIADLMVRTVGGQEASERFENIDFSFPSYYHRKFLSPLLTLKHSVLTTNTNLAEGRVKLKKSKKEISKKLNALRQEIDHYKSKISQNASNDEKSASKVESLKTAVQQSEKTLAKLEQHLKQTSDKEALLEEEYLKQKDAHLRKQMEYSKLEDLLKTELNTAKSKSQKLQQDLNQLNAKKEKLSAKQERLQKEVDQTTEAFELFKSQFVAKREKDRAKRFENRAREANEFEMNINGLEQDISRLEGENGNIQKITQRI</sequence>
<dbReference type="GeneID" id="11501657"/>
<name>G8ZWX4_TORDE</name>
<feature type="region of interest" description="Disordered" evidence="1">
    <location>
        <begin position="273"/>
        <end position="321"/>
    </location>
</feature>
<dbReference type="InParanoid" id="G8ZWX4"/>
<dbReference type="KEGG" id="tdl:TDEL_0F03070"/>
<evidence type="ECO:0000313" key="4">
    <source>
        <dbReference type="Proteomes" id="UP000005627"/>
    </source>
</evidence>
<feature type="transmembrane region" description="Helical" evidence="2">
    <location>
        <begin position="27"/>
        <end position="51"/>
    </location>
</feature>
<feature type="compositionally biased region" description="Polar residues" evidence="1">
    <location>
        <begin position="309"/>
        <end position="321"/>
    </location>
</feature>
<evidence type="ECO:0000256" key="1">
    <source>
        <dbReference type="SAM" id="MobiDB-lite"/>
    </source>
</evidence>
<dbReference type="EMBL" id="HE616747">
    <property type="protein sequence ID" value="CCE93118.1"/>
    <property type="molecule type" value="Genomic_DNA"/>
</dbReference>
<evidence type="ECO:0000313" key="3">
    <source>
        <dbReference type="EMBL" id="CCE93118.1"/>
    </source>
</evidence>
<dbReference type="Proteomes" id="UP000005627">
    <property type="component" value="Chromosome 6"/>
</dbReference>
<feature type="region of interest" description="Disordered" evidence="1">
    <location>
        <begin position="702"/>
        <end position="722"/>
    </location>
</feature>
<dbReference type="STRING" id="1076872.G8ZWX4"/>
<accession>G8ZWX4</accession>
<dbReference type="HOGENOM" id="CLU_013934_0_0_1"/>
<feature type="compositionally biased region" description="Polar residues" evidence="1">
    <location>
        <begin position="280"/>
        <end position="300"/>
    </location>
</feature>
<protein>
    <submittedName>
        <fullName evidence="3">Uncharacterized protein</fullName>
    </submittedName>
</protein>
<dbReference type="RefSeq" id="XP_003682329.1">
    <property type="nucleotide sequence ID" value="XM_003682281.1"/>
</dbReference>
<keyword evidence="2" id="KW-0812">Transmembrane</keyword>
<feature type="compositionally biased region" description="Basic and acidic residues" evidence="1">
    <location>
        <begin position="710"/>
        <end position="720"/>
    </location>
</feature>
<reference evidence="3 4" key="1">
    <citation type="journal article" date="2011" name="Proc. Natl. Acad. Sci. U.S.A.">
        <title>Evolutionary erosion of yeast sex chromosomes by mating-type switching accidents.</title>
        <authorList>
            <person name="Gordon J.L."/>
            <person name="Armisen D."/>
            <person name="Proux-Wera E."/>
            <person name="Oheigeartaigh S.S."/>
            <person name="Byrne K.P."/>
            <person name="Wolfe K.H."/>
        </authorList>
    </citation>
    <scope>NUCLEOTIDE SEQUENCE [LARGE SCALE GENOMIC DNA]</scope>
    <source>
        <strain evidence="4">ATCC 10662 / CBS 1146 / NBRC 0425 / NCYC 2629 / NRRL Y-866</strain>
    </source>
</reference>